<dbReference type="HAMAP" id="MF_01538">
    <property type="entry name" value="UPF0346"/>
    <property type="match status" value="1"/>
</dbReference>
<dbReference type="Gene3D" id="1.10.150.260">
    <property type="entry name" value="YozE SAM-like"/>
    <property type="match status" value="1"/>
</dbReference>
<dbReference type="RefSeq" id="WP_012094179.1">
    <property type="nucleotide sequence ID" value="NZ_CP024096.1"/>
</dbReference>
<gene>
    <name evidence="3" type="ORF">BCB44BAC_01903</name>
</gene>
<dbReference type="GeneID" id="33897019"/>
<accession>A0AAX2CHP6</accession>
<feature type="domain" description="YozE SAM-like" evidence="2">
    <location>
        <begin position="4"/>
        <end position="69"/>
    </location>
</feature>
<dbReference type="Pfam" id="PF06855">
    <property type="entry name" value="YozE_SAM_like"/>
    <property type="match status" value="1"/>
</dbReference>
<evidence type="ECO:0000313" key="4">
    <source>
        <dbReference type="Proteomes" id="UP000242164"/>
    </source>
</evidence>
<dbReference type="SUPFAM" id="SSF140652">
    <property type="entry name" value="YozE-like"/>
    <property type="match status" value="1"/>
</dbReference>
<dbReference type="InterPro" id="IPR023089">
    <property type="entry name" value="YozE_SAM-like"/>
</dbReference>
<proteinExistence type="inferred from homology"/>
<dbReference type="Proteomes" id="UP000242164">
    <property type="component" value="Unassembled WGS sequence"/>
</dbReference>
<dbReference type="EMBL" id="FMIK01000024">
    <property type="protein sequence ID" value="SCL91610.1"/>
    <property type="molecule type" value="Genomic_DNA"/>
</dbReference>
<evidence type="ECO:0000256" key="1">
    <source>
        <dbReference type="HAMAP-Rule" id="MF_01538"/>
    </source>
</evidence>
<comment type="similarity">
    <text evidence="1">Belongs to the UPF0346 family.</text>
</comment>
<reference evidence="3 4" key="1">
    <citation type="submission" date="2016-08" db="EMBL/GenBank/DDBJ databases">
        <authorList>
            <person name="Loux V."/>
            <person name="Rue O."/>
        </authorList>
    </citation>
    <scope>NUCLEOTIDE SEQUENCE [LARGE SCALE GENOMIC DNA]</scope>
    <source>
        <strain evidence="3 4">AFSSA_08CEB44bac</strain>
    </source>
</reference>
<dbReference type="SMR" id="A0AAX2CHP6"/>
<comment type="caution">
    <text evidence="3">The sequence shown here is derived from an EMBL/GenBank/DDBJ whole genome shotgun (WGS) entry which is preliminary data.</text>
</comment>
<dbReference type="InterPro" id="IPR010673">
    <property type="entry name" value="UPF0346"/>
</dbReference>
<dbReference type="NCBIfam" id="NF010193">
    <property type="entry name" value="PRK13672.1"/>
    <property type="match status" value="1"/>
</dbReference>
<sequence>MKKTFYHYMMKHRAPLVKNEISDLAEAIYDDLSFPKQSEDYHEISSYLECSGLIESMSIFDKAWDLYLQER</sequence>
<organism evidence="3 4">
    <name type="scientific">Bacillus cytotoxicus</name>
    <dbReference type="NCBI Taxonomy" id="580165"/>
    <lineage>
        <taxon>Bacteria</taxon>
        <taxon>Bacillati</taxon>
        <taxon>Bacillota</taxon>
        <taxon>Bacilli</taxon>
        <taxon>Bacillales</taxon>
        <taxon>Bacillaceae</taxon>
        <taxon>Bacillus</taxon>
        <taxon>Bacillus cereus group</taxon>
    </lineage>
</organism>
<name>A0AAX2CHP6_9BACI</name>
<evidence type="ECO:0000259" key="2">
    <source>
        <dbReference type="Pfam" id="PF06855"/>
    </source>
</evidence>
<dbReference type="InterPro" id="IPR036806">
    <property type="entry name" value="YozE_SAM-like_sf"/>
</dbReference>
<protein>
    <recommendedName>
        <fullName evidence="1">UPF0346 protein BCB44BAC_01903</fullName>
    </recommendedName>
</protein>
<evidence type="ECO:0000313" key="3">
    <source>
        <dbReference type="EMBL" id="SCL91610.1"/>
    </source>
</evidence>
<dbReference type="PIRSF" id="PIRSF037262">
    <property type="entry name" value="UCP037262"/>
    <property type="match status" value="1"/>
</dbReference>
<dbReference type="AlphaFoldDB" id="A0AAX2CHP6"/>